<reference evidence="1 2" key="1">
    <citation type="submission" date="2021-02" db="EMBL/GenBank/DDBJ databases">
        <title>Complete genome of Desulfoluna sp. strain ASN36.</title>
        <authorList>
            <person name="Takahashi A."/>
            <person name="Kojima H."/>
            <person name="Fukui M."/>
        </authorList>
    </citation>
    <scope>NUCLEOTIDE SEQUENCE [LARGE SCALE GENOMIC DNA]</scope>
    <source>
        <strain evidence="1 2">ASN36</strain>
    </source>
</reference>
<evidence type="ECO:0000313" key="2">
    <source>
        <dbReference type="Proteomes" id="UP001320148"/>
    </source>
</evidence>
<gene>
    <name evidence="1" type="ORF">DSLASN_42410</name>
</gene>
<evidence type="ECO:0008006" key="3">
    <source>
        <dbReference type="Google" id="ProtNLM"/>
    </source>
</evidence>
<evidence type="ECO:0000313" key="1">
    <source>
        <dbReference type="EMBL" id="BCS98609.1"/>
    </source>
</evidence>
<dbReference type="Proteomes" id="UP001320148">
    <property type="component" value="Chromosome"/>
</dbReference>
<protein>
    <recommendedName>
        <fullName evidence="3">Cytochrome c-552/4 domain-containing protein</fullName>
    </recommendedName>
</protein>
<organism evidence="1 2">
    <name type="scientific">Desulfoluna limicola</name>
    <dbReference type="NCBI Taxonomy" id="2810562"/>
    <lineage>
        <taxon>Bacteria</taxon>
        <taxon>Pseudomonadati</taxon>
        <taxon>Thermodesulfobacteriota</taxon>
        <taxon>Desulfobacteria</taxon>
        <taxon>Desulfobacterales</taxon>
        <taxon>Desulfolunaceae</taxon>
        <taxon>Desulfoluna</taxon>
    </lineage>
</organism>
<name>A0ABM7PMW2_9BACT</name>
<accession>A0ABM7PMW2</accession>
<proteinExistence type="predicted"/>
<dbReference type="EMBL" id="AP024488">
    <property type="protein sequence ID" value="BCS98609.1"/>
    <property type="molecule type" value="Genomic_DNA"/>
</dbReference>
<dbReference type="RefSeq" id="WP_236889994.1">
    <property type="nucleotide sequence ID" value="NZ_AP024488.1"/>
</dbReference>
<sequence length="58" mass="6646">MTGENDDAPFSTRKTCGACHDYETITKGYHFQQGWDRVRDDFSVEKPWALSDGMMGKQ</sequence>
<keyword evidence="2" id="KW-1185">Reference proteome</keyword>